<feature type="transmembrane region" description="Helical" evidence="10">
    <location>
        <begin position="213"/>
        <end position="233"/>
    </location>
</feature>
<dbReference type="GO" id="GO:0016020">
    <property type="term" value="C:membrane"/>
    <property type="evidence" value="ECO:0007669"/>
    <property type="project" value="InterPro"/>
</dbReference>
<dbReference type="GO" id="GO:0000155">
    <property type="term" value="F:phosphorelay sensor kinase activity"/>
    <property type="evidence" value="ECO:0007669"/>
    <property type="project" value="InterPro"/>
</dbReference>
<sequence>MTAFVVAGVVLAELVAGAVAAAAAGWTFAEMVDAFVVTNFVIGLSCGIAGFLIAWQRPRNPVGWLLLAAGVAQSGTAAFAPLLDLAARAGWSGPALRTLATVTAYAWPWSIGTFLPLALLMFPEGRLLPGRFWRAAVGLAVLLGPLFALEVGSDPAGLPTAAGPVQPWPVLTGYAQLAPLWTAAELINIAVYLLAVAGLVLRYRRGDEQRRRQLLWLVLALVVVTVMLVPWGLFTAGPILQLLAIALVPGAMTIAVLRHQLLDIRLVLSRTVLYALLTCAVVVAYLGLVAFAGQVLRPGPGIGDSVLATLVIAVGFNPVRVRLQRVVDRALYGDRADPVRALARMGERLRSGGDDPGEVLAAVCEALRLPYAALRRDGTERARHGDPTDSQEVVGLNFQGERVGELAVGARPGQRGLDRADRAALEILAAPLAVAVHATALSESLQRSREQIVAAREEERRRLRRDLHDGLGPVLTGISFQADAAGNLLTSDPEAAADLLIALRAAATEAIADVRRLVHDLRPPALDELGLIEALRRHADQLGVGAPTVAVHAPATLPQLPAAVEVAAYRIAVEALTNAVRHSGGERVDLRIEVDGALEVSVDDDGGRASGWTPGVGLTSMRERAAELGGSVAAGPEPGGGRVAARLPLTGAAS</sequence>
<feature type="transmembrane region" description="Helical" evidence="10">
    <location>
        <begin position="239"/>
        <end position="259"/>
    </location>
</feature>
<feature type="transmembrane region" description="Helical" evidence="10">
    <location>
        <begin position="271"/>
        <end position="296"/>
    </location>
</feature>
<dbReference type="InterPro" id="IPR050482">
    <property type="entry name" value="Sensor_HK_TwoCompSys"/>
</dbReference>
<feature type="transmembrane region" description="Helical" evidence="10">
    <location>
        <begin position="36"/>
        <end position="55"/>
    </location>
</feature>
<dbReference type="Gene3D" id="1.20.5.1930">
    <property type="match status" value="1"/>
</dbReference>
<keyword evidence="6 12" id="KW-0418">Kinase</keyword>
<dbReference type="GO" id="GO:0046983">
    <property type="term" value="F:protein dimerization activity"/>
    <property type="evidence" value="ECO:0007669"/>
    <property type="project" value="InterPro"/>
</dbReference>
<evidence type="ECO:0000256" key="10">
    <source>
        <dbReference type="SAM" id="Phobius"/>
    </source>
</evidence>
<comment type="catalytic activity">
    <reaction evidence="1">
        <text>ATP + protein L-histidine = ADP + protein N-phospho-L-histidine.</text>
        <dbReference type="EC" id="2.7.13.3"/>
    </reaction>
</comment>
<proteinExistence type="predicted"/>
<evidence type="ECO:0000256" key="9">
    <source>
        <dbReference type="SAM" id="MobiDB-lite"/>
    </source>
</evidence>
<keyword evidence="5" id="KW-0547">Nucleotide-binding</keyword>
<feature type="domain" description="Histidine kinase/HSP90-like ATPase" evidence="11">
    <location>
        <begin position="563"/>
        <end position="651"/>
    </location>
</feature>
<dbReference type="AlphaFoldDB" id="A0A4Q7UW62"/>
<evidence type="ECO:0000256" key="1">
    <source>
        <dbReference type="ARBA" id="ARBA00000085"/>
    </source>
</evidence>
<dbReference type="InterPro" id="IPR003594">
    <property type="entry name" value="HATPase_dom"/>
</dbReference>
<dbReference type="GO" id="GO:0005524">
    <property type="term" value="F:ATP binding"/>
    <property type="evidence" value="ECO:0007669"/>
    <property type="project" value="UniProtKB-KW"/>
</dbReference>
<feature type="transmembrane region" description="Helical" evidence="10">
    <location>
        <begin position="62"/>
        <end position="82"/>
    </location>
</feature>
<dbReference type="InterPro" id="IPR036890">
    <property type="entry name" value="HATPase_C_sf"/>
</dbReference>
<keyword evidence="8" id="KW-0902">Two-component regulatory system</keyword>
<gene>
    <name evidence="12" type="ORF">EV383_2954</name>
</gene>
<dbReference type="PANTHER" id="PTHR24421:SF10">
    <property type="entry name" value="NITRATE_NITRITE SENSOR PROTEIN NARQ"/>
    <property type="match status" value="1"/>
</dbReference>
<dbReference type="PANTHER" id="PTHR24421">
    <property type="entry name" value="NITRATE/NITRITE SENSOR PROTEIN NARX-RELATED"/>
    <property type="match status" value="1"/>
</dbReference>
<dbReference type="InterPro" id="IPR011712">
    <property type="entry name" value="Sig_transdc_His_kin_sub3_dim/P"/>
</dbReference>
<evidence type="ECO:0000256" key="3">
    <source>
        <dbReference type="ARBA" id="ARBA00022553"/>
    </source>
</evidence>
<keyword evidence="4" id="KW-0808">Transferase</keyword>
<dbReference type="Proteomes" id="UP000291591">
    <property type="component" value="Unassembled WGS sequence"/>
</dbReference>
<feature type="transmembrane region" description="Helical" evidence="10">
    <location>
        <begin position="102"/>
        <end position="120"/>
    </location>
</feature>
<evidence type="ECO:0000259" key="11">
    <source>
        <dbReference type="SMART" id="SM00387"/>
    </source>
</evidence>
<evidence type="ECO:0000313" key="12">
    <source>
        <dbReference type="EMBL" id="RZT86066.1"/>
    </source>
</evidence>
<keyword evidence="3" id="KW-0597">Phosphoprotein</keyword>
<accession>A0A4Q7UW62</accession>
<evidence type="ECO:0000256" key="8">
    <source>
        <dbReference type="ARBA" id="ARBA00023012"/>
    </source>
</evidence>
<feature type="transmembrane region" description="Helical" evidence="10">
    <location>
        <begin position="178"/>
        <end position="201"/>
    </location>
</feature>
<name>A0A4Q7UW62_PSEST</name>
<evidence type="ECO:0000256" key="6">
    <source>
        <dbReference type="ARBA" id="ARBA00022777"/>
    </source>
</evidence>
<dbReference type="SUPFAM" id="SSF55874">
    <property type="entry name" value="ATPase domain of HSP90 chaperone/DNA topoisomerase II/histidine kinase"/>
    <property type="match status" value="1"/>
</dbReference>
<dbReference type="EMBL" id="SHKL01000001">
    <property type="protein sequence ID" value="RZT86066.1"/>
    <property type="molecule type" value="Genomic_DNA"/>
</dbReference>
<keyword evidence="13" id="KW-1185">Reference proteome</keyword>
<dbReference type="Gene3D" id="3.30.565.10">
    <property type="entry name" value="Histidine kinase-like ATPase, C-terminal domain"/>
    <property type="match status" value="1"/>
</dbReference>
<dbReference type="CDD" id="cd16917">
    <property type="entry name" value="HATPase_UhpB-NarQ-NarX-like"/>
    <property type="match status" value="1"/>
</dbReference>
<feature type="transmembrane region" description="Helical" evidence="10">
    <location>
        <begin position="132"/>
        <end position="149"/>
    </location>
</feature>
<organism evidence="12 13">
    <name type="scientific">Pseudonocardia sediminis</name>
    <dbReference type="NCBI Taxonomy" id="1397368"/>
    <lineage>
        <taxon>Bacteria</taxon>
        <taxon>Bacillati</taxon>
        <taxon>Actinomycetota</taxon>
        <taxon>Actinomycetes</taxon>
        <taxon>Pseudonocardiales</taxon>
        <taxon>Pseudonocardiaceae</taxon>
        <taxon>Pseudonocardia</taxon>
    </lineage>
</organism>
<evidence type="ECO:0000256" key="2">
    <source>
        <dbReference type="ARBA" id="ARBA00012438"/>
    </source>
</evidence>
<evidence type="ECO:0000313" key="13">
    <source>
        <dbReference type="Proteomes" id="UP000291591"/>
    </source>
</evidence>
<dbReference type="Pfam" id="PF02518">
    <property type="entry name" value="HATPase_c"/>
    <property type="match status" value="1"/>
</dbReference>
<dbReference type="EC" id="2.7.13.3" evidence="2"/>
<feature type="region of interest" description="Disordered" evidence="9">
    <location>
        <begin position="631"/>
        <end position="654"/>
    </location>
</feature>
<dbReference type="Pfam" id="PF07730">
    <property type="entry name" value="HisKA_3"/>
    <property type="match status" value="1"/>
</dbReference>
<keyword evidence="7" id="KW-0067">ATP-binding</keyword>
<keyword evidence="10" id="KW-0472">Membrane</keyword>
<keyword evidence="10" id="KW-0812">Transmembrane</keyword>
<keyword evidence="10" id="KW-1133">Transmembrane helix</keyword>
<evidence type="ECO:0000256" key="7">
    <source>
        <dbReference type="ARBA" id="ARBA00022840"/>
    </source>
</evidence>
<reference evidence="12 13" key="1">
    <citation type="submission" date="2019-02" db="EMBL/GenBank/DDBJ databases">
        <title>Sequencing the genomes of 1000 actinobacteria strains.</title>
        <authorList>
            <person name="Klenk H.-P."/>
        </authorList>
    </citation>
    <scope>NUCLEOTIDE SEQUENCE [LARGE SCALE GENOMIC DNA]</scope>
    <source>
        <strain evidence="12 13">DSM 45779</strain>
    </source>
</reference>
<evidence type="ECO:0000256" key="5">
    <source>
        <dbReference type="ARBA" id="ARBA00022741"/>
    </source>
</evidence>
<comment type="caution">
    <text evidence="12">The sequence shown here is derived from an EMBL/GenBank/DDBJ whole genome shotgun (WGS) entry which is preliminary data.</text>
</comment>
<evidence type="ECO:0000256" key="4">
    <source>
        <dbReference type="ARBA" id="ARBA00022679"/>
    </source>
</evidence>
<dbReference type="SMART" id="SM00387">
    <property type="entry name" value="HATPase_c"/>
    <property type="match status" value="1"/>
</dbReference>
<protein>
    <recommendedName>
        <fullName evidence="2">histidine kinase</fullName>
        <ecNumber evidence="2">2.7.13.3</ecNumber>
    </recommendedName>
</protein>